<accession>A0A8J2KY98</accession>
<evidence type="ECO:0000313" key="1">
    <source>
        <dbReference type="EMBL" id="CAG7822202.1"/>
    </source>
</evidence>
<comment type="caution">
    <text evidence="1">The sequence shown here is derived from an EMBL/GenBank/DDBJ whole genome shotgun (WGS) entry which is preliminary data.</text>
</comment>
<gene>
    <name evidence="1" type="ORF">AFUS01_LOCUS32485</name>
</gene>
<proteinExistence type="predicted"/>
<evidence type="ECO:0000313" key="2">
    <source>
        <dbReference type="Proteomes" id="UP000708208"/>
    </source>
</evidence>
<dbReference type="AlphaFoldDB" id="A0A8J2KY98"/>
<name>A0A8J2KY98_9HEXA</name>
<reference evidence="1" key="1">
    <citation type="submission" date="2021-06" db="EMBL/GenBank/DDBJ databases">
        <authorList>
            <person name="Hodson N. C."/>
            <person name="Mongue J. A."/>
            <person name="Jaron S. K."/>
        </authorList>
    </citation>
    <scope>NUCLEOTIDE SEQUENCE</scope>
</reference>
<feature type="non-terminal residue" evidence="1">
    <location>
        <position position="1"/>
    </location>
</feature>
<organism evidence="1 2">
    <name type="scientific">Allacma fusca</name>
    <dbReference type="NCBI Taxonomy" id="39272"/>
    <lineage>
        <taxon>Eukaryota</taxon>
        <taxon>Metazoa</taxon>
        <taxon>Ecdysozoa</taxon>
        <taxon>Arthropoda</taxon>
        <taxon>Hexapoda</taxon>
        <taxon>Collembola</taxon>
        <taxon>Symphypleona</taxon>
        <taxon>Sminthuridae</taxon>
        <taxon>Allacma</taxon>
    </lineage>
</organism>
<dbReference type="EMBL" id="CAJVCH010525690">
    <property type="protein sequence ID" value="CAG7822202.1"/>
    <property type="molecule type" value="Genomic_DNA"/>
</dbReference>
<sequence length="57" mass="6396">NHQLYSQDVRDSLGHLEKIFVINLFPAAGKHNHTHSEMTGYVNTISKLDGKFGVNIC</sequence>
<dbReference type="Proteomes" id="UP000708208">
    <property type="component" value="Unassembled WGS sequence"/>
</dbReference>
<keyword evidence="2" id="KW-1185">Reference proteome</keyword>
<protein>
    <submittedName>
        <fullName evidence="1">Uncharacterized protein</fullName>
    </submittedName>
</protein>